<organism evidence="4 5">
    <name type="scientific">Lacticaseibacillus mingshuiensis</name>
    <dbReference type="NCBI Taxonomy" id="2799574"/>
    <lineage>
        <taxon>Bacteria</taxon>
        <taxon>Bacillati</taxon>
        <taxon>Bacillota</taxon>
        <taxon>Bacilli</taxon>
        <taxon>Lactobacillales</taxon>
        <taxon>Lactobacillaceae</taxon>
        <taxon>Lacticaseibacillus</taxon>
    </lineage>
</organism>
<name>A0ABW4CHD1_9LACO</name>
<gene>
    <name evidence="4" type="ORF">ACFQ4P_03825</name>
</gene>
<dbReference type="InterPro" id="IPR027994">
    <property type="entry name" value="WxL_dom"/>
</dbReference>
<feature type="signal peptide" evidence="2">
    <location>
        <begin position="1"/>
        <end position="27"/>
    </location>
</feature>
<dbReference type="RefSeq" id="WP_203626302.1">
    <property type="nucleotide sequence ID" value="NZ_BOLQ01000003.1"/>
</dbReference>
<feature type="compositionally biased region" description="Polar residues" evidence="1">
    <location>
        <begin position="679"/>
        <end position="701"/>
    </location>
</feature>
<sequence length="909" mass="95694">MKVNQLKNFFPKTVFALGLLLSLIGLAGSAHSLSIQAATAPTGTLAISDVRDSDNFYTGTQEADLYSWQPDGQDVQVNRNSVYHFADNSSITVKLTNSQAQGSVVTTGLPTGVTVDMAATKALWLATDSTTSLDATQQVLKSPVTGASLTVSGSSLQMYVATTGAAVNTLTFVVKVGAGLSSFTLTPLLAGNVTGASATWQHDVSRVTPDGNVAAYVSTWYGNADPYKVGTDFRFQLWVDNVPDDQLQANFVTAYLGPGLALDFDQLIARQSPSTNPNAGIGTILSDTTSGNTRTVVMENKSLLNKLADGTLVPVKVQISYNSVTHKITLYWLEALTSAQLANIKGYVAVMPIKVLPGGGSGGYTITPYLADVKQGTADSFNVAGDTTAAADRYYLQAVSGGTANTPVPGWRFGPGYGPKITASDGKLYNGELFLNSAMTAASSDEQLTDSNGEVSLSSVYFENRETVEPAIPWPEGAEFQFNWFQNQIYDYDKAQKIGYYTPAGYPYITLKNGYLTVSRLMNPLNGQTAAPTSTSQFDVVDSPYGGVKKMVRLHLTALKYIKVVDENGDPIDQVKVPLNDGTNTLTSTTGSLHTGGYLATATAGQDYIQVTPGTLFPTSLSVQGSAITAKSFLSPTGKLGLTYDKTTDKLVLSNTDNLGGAATLSADGQTVTIKLQFGSTAPLNPSDPSANNDPSTNPGTGDTGRLTLDSIPKVFNFGAHDVPVGGGTYSLNGATTPTDDSLATWSLTGDGEKAPVTSVAKSNGTVVKNSAGDSVVFSQVTNRAKYRGFQLSVTGSPLTSKEGRPLKDAAIVFTQPTVQQLSNDSGTLKWTKMAPSFQVTSPSSSALPLDGESAITLMDGTPDGTLSSRGTYQTVWSLSNVKLQVPNGVLATDYKADLTWTLVSAPED</sequence>
<keyword evidence="5" id="KW-1185">Reference proteome</keyword>
<dbReference type="Proteomes" id="UP001597196">
    <property type="component" value="Unassembled WGS sequence"/>
</dbReference>
<evidence type="ECO:0000259" key="3">
    <source>
        <dbReference type="Pfam" id="PF13731"/>
    </source>
</evidence>
<accession>A0ABW4CHD1</accession>
<dbReference type="EMBL" id="JBHTOC010000004">
    <property type="protein sequence ID" value="MFD1429378.1"/>
    <property type="molecule type" value="Genomic_DNA"/>
</dbReference>
<feature type="region of interest" description="Disordered" evidence="1">
    <location>
        <begin position="679"/>
        <end position="706"/>
    </location>
</feature>
<proteinExistence type="predicted"/>
<dbReference type="Pfam" id="PF13731">
    <property type="entry name" value="WxL"/>
    <property type="match status" value="1"/>
</dbReference>
<evidence type="ECO:0000313" key="5">
    <source>
        <dbReference type="Proteomes" id="UP001597196"/>
    </source>
</evidence>
<evidence type="ECO:0000313" key="4">
    <source>
        <dbReference type="EMBL" id="MFD1429378.1"/>
    </source>
</evidence>
<keyword evidence="2" id="KW-0732">Signal</keyword>
<reference evidence="5" key="1">
    <citation type="journal article" date="2019" name="Int. J. Syst. Evol. Microbiol.">
        <title>The Global Catalogue of Microorganisms (GCM) 10K type strain sequencing project: providing services to taxonomists for standard genome sequencing and annotation.</title>
        <authorList>
            <consortium name="The Broad Institute Genomics Platform"/>
            <consortium name="The Broad Institute Genome Sequencing Center for Infectious Disease"/>
            <person name="Wu L."/>
            <person name="Ma J."/>
        </authorList>
    </citation>
    <scope>NUCLEOTIDE SEQUENCE [LARGE SCALE GENOMIC DNA]</scope>
    <source>
        <strain evidence="5">CCM 8980</strain>
    </source>
</reference>
<feature type="domain" description="WxL" evidence="3">
    <location>
        <begin position="671"/>
        <end position="907"/>
    </location>
</feature>
<feature type="chain" id="PRO_5045693829" evidence="2">
    <location>
        <begin position="28"/>
        <end position="909"/>
    </location>
</feature>
<evidence type="ECO:0000256" key="1">
    <source>
        <dbReference type="SAM" id="MobiDB-lite"/>
    </source>
</evidence>
<evidence type="ECO:0000256" key="2">
    <source>
        <dbReference type="SAM" id="SignalP"/>
    </source>
</evidence>
<protein>
    <submittedName>
        <fullName evidence="4">WxL domain-containing protein</fullName>
    </submittedName>
</protein>
<comment type="caution">
    <text evidence="4">The sequence shown here is derived from an EMBL/GenBank/DDBJ whole genome shotgun (WGS) entry which is preliminary data.</text>
</comment>